<feature type="coiled-coil region" evidence="1">
    <location>
        <begin position="3"/>
        <end position="37"/>
    </location>
</feature>
<feature type="domain" description="Transposase IS66 zinc-finger binding" evidence="3">
    <location>
        <begin position="113"/>
        <end position="157"/>
    </location>
</feature>
<dbReference type="Pfam" id="PF13005">
    <property type="entry name" value="zf-IS66"/>
    <property type="match status" value="1"/>
</dbReference>
<proteinExistence type="predicted"/>
<sequence length="427" mass="48881">MNTQTDSLTLEQLQQQNKKLEQQLTEATAKLQWYEEQFRLAQHKRFGASSEKTHPDQMELHLFNEAEVLAVAPGEEPPMEKITYERRKPKGKREDDLSDLPVETIIYTLEEGEQTCACCGHSLHEMTTQTRSEIAIVPPQVKVVRHVQQVYACRHCERNEVHTPIVTAPMPKPVYPGSLASPSVLAHVMCQKYMESLPLYRQEQQFARLGYTLSRQTMANWMIYGAETWLSPLYDAMKRYLLQQDVLHADETTLQVLREPGKSAEAKSYLWLYRTGRGVAPAVLYEYQRTRGGEHPRNFLAGFTGYLQVDGYAGYHKVARVKLVGCWAHARRKFDEALKAAPPETRKLDTVAGQGLAYCNQLYAIERELAGVSPEERQAQRQKRSAPVVEAYRVWLKQQRPQTLPKSLAGQAIAYSLNQWEKLTAFL</sequence>
<feature type="non-terminal residue" evidence="5">
    <location>
        <position position="427"/>
    </location>
</feature>
<keyword evidence="6" id="KW-1185">Reference proteome</keyword>
<dbReference type="Pfam" id="PF03050">
    <property type="entry name" value="DDE_Tnp_IS66"/>
    <property type="match status" value="1"/>
</dbReference>
<evidence type="ECO:0000259" key="4">
    <source>
        <dbReference type="Pfam" id="PF13007"/>
    </source>
</evidence>
<protein>
    <submittedName>
        <fullName evidence="5">IS66 family transposase</fullName>
    </submittedName>
</protein>
<dbReference type="RefSeq" id="WP_375522342.1">
    <property type="nucleotide sequence ID" value="NZ_JBHIRY010000032.1"/>
</dbReference>
<evidence type="ECO:0000313" key="5">
    <source>
        <dbReference type="EMBL" id="MFB5763292.1"/>
    </source>
</evidence>
<dbReference type="EMBL" id="JBHIRY010000032">
    <property type="protein sequence ID" value="MFB5763292.1"/>
    <property type="molecule type" value="Genomic_DNA"/>
</dbReference>
<dbReference type="InterPro" id="IPR052344">
    <property type="entry name" value="Transposase-related"/>
</dbReference>
<dbReference type="InterPro" id="IPR024463">
    <property type="entry name" value="Transposase_TnpC_homeodom"/>
</dbReference>
<dbReference type="PANTHER" id="PTHR33678">
    <property type="entry name" value="BLL1576 PROTEIN"/>
    <property type="match status" value="1"/>
</dbReference>
<evidence type="ECO:0000259" key="2">
    <source>
        <dbReference type="Pfam" id="PF03050"/>
    </source>
</evidence>
<dbReference type="Pfam" id="PF13007">
    <property type="entry name" value="LZ_Tnp_IS66"/>
    <property type="match status" value="1"/>
</dbReference>
<dbReference type="InterPro" id="IPR024474">
    <property type="entry name" value="Znf_dom_IS66"/>
</dbReference>
<accession>A0ABV5C710</accession>
<evidence type="ECO:0000256" key="1">
    <source>
        <dbReference type="SAM" id="Coils"/>
    </source>
</evidence>
<organism evidence="5 6">
    <name type="scientific">Paenibacillus medicaginis</name>
    <dbReference type="NCBI Taxonomy" id="1470560"/>
    <lineage>
        <taxon>Bacteria</taxon>
        <taxon>Bacillati</taxon>
        <taxon>Bacillota</taxon>
        <taxon>Bacilli</taxon>
        <taxon>Bacillales</taxon>
        <taxon>Paenibacillaceae</taxon>
        <taxon>Paenibacillus</taxon>
    </lineage>
</organism>
<feature type="domain" description="Transposase IS66 central" evidence="2">
    <location>
        <begin position="178"/>
        <end position="427"/>
    </location>
</feature>
<comment type="caution">
    <text evidence="5">The sequence shown here is derived from an EMBL/GenBank/DDBJ whole genome shotgun (WGS) entry which is preliminary data.</text>
</comment>
<gene>
    <name evidence="5" type="ORF">ACE5LO_23220</name>
</gene>
<keyword evidence="1" id="KW-0175">Coiled coil</keyword>
<name>A0ABV5C710_9BACL</name>
<feature type="domain" description="Transposase TnpC homeodomain" evidence="4">
    <location>
        <begin position="33"/>
        <end position="105"/>
    </location>
</feature>
<evidence type="ECO:0000313" key="6">
    <source>
        <dbReference type="Proteomes" id="UP001580430"/>
    </source>
</evidence>
<dbReference type="InterPro" id="IPR004291">
    <property type="entry name" value="Transposase_IS66_central"/>
</dbReference>
<evidence type="ECO:0000259" key="3">
    <source>
        <dbReference type="Pfam" id="PF13005"/>
    </source>
</evidence>
<reference evidence="5 6" key="1">
    <citation type="submission" date="2024-09" db="EMBL/GenBank/DDBJ databases">
        <title>Paenibacillus zeirhizospherea sp. nov., isolated from surface of the maize (Zea mays) roots in a horticulture field, Hungary.</title>
        <authorList>
            <person name="Marton D."/>
            <person name="Farkas M."/>
            <person name="Bedics A."/>
            <person name="Toth E."/>
            <person name="Tancsics A."/>
            <person name="Boka K."/>
            <person name="Marati G."/>
            <person name="Kriszt B."/>
            <person name="Cserhati M."/>
        </authorList>
    </citation>
    <scope>NUCLEOTIDE SEQUENCE [LARGE SCALE GENOMIC DNA]</scope>
    <source>
        <strain evidence="5 6">JCM 18446</strain>
    </source>
</reference>
<dbReference type="Proteomes" id="UP001580430">
    <property type="component" value="Unassembled WGS sequence"/>
</dbReference>
<dbReference type="NCBIfam" id="NF033517">
    <property type="entry name" value="transpos_IS66"/>
    <property type="match status" value="1"/>
</dbReference>